<dbReference type="InterPro" id="IPR052028">
    <property type="entry name" value="HipA_Ser/Thr_kinase"/>
</dbReference>
<dbReference type="Pfam" id="PF07804">
    <property type="entry name" value="HipA_C"/>
    <property type="match status" value="1"/>
</dbReference>
<organism evidence="4">
    <name type="scientific">freshwater metagenome</name>
    <dbReference type="NCBI Taxonomy" id="449393"/>
    <lineage>
        <taxon>unclassified sequences</taxon>
        <taxon>metagenomes</taxon>
        <taxon>ecological metagenomes</taxon>
    </lineage>
</organism>
<proteinExistence type="predicted"/>
<gene>
    <name evidence="4" type="ORF">UFOPK2366_00145</name>
</gene>
<keyword evidence="2" id="KW-0418">Kinase</keyword>
<feature type="domain" description="HipA-like C-terminal" evidence="3">
    <location>
        <begin position="173"/>
        <end position="382"/>
    </location>
</feature>
<dbReference type="GO" id="GO:0004674">
    <property type="term" value="F:protein serine/threonine kinase activity"/>
    <property type="evidence" value="ECO:0007669"/>
    <property type="project" value="TreeGrafter"/>
</dbReference>
<evidence type="ECO:0000256" key="1">
    <source>
        <dbReference type="ARBA" id="ARBA00022679"/>
    </source>
</evidence>
<keyword evidence="1" id="KW-0808">Transferase</keyword>
<dbReference type="PANTHER" id="PTHR37419">
    <property type="entry name" value="SERINE/THREONINE-PROTEIN KINASE TOXIN HIPA"/>
    <property type="match status" value="1"/>
</dbReference>
<name>A0A6J6N6A0_9ZZZZ</name>
<sequence>MTTSEGSPQQAYVWVWLPGATNPVVAGIVQANGGELVFAYGRSYLERPDAIALQPDSVHGPGLPLVKGPQRPPTGLDAHGVIRDAAPDSWGQQVILRRQVGRNAVDTADLPLLTYLLESGSNRIGALDIQTAPDLYTPRSTQASLVELVEAGDRLARGVPFSRELDDALTFGSSVGGARPKALVTADGKEMIAKFSVATDVFPWMQAEALGMELARRCGVHTAPATLITAAGRDVLLVDRFDRPGAGTRRQVISALSLLGLHELAARHATYTDLADLIRLKFVTPTATLHELFRRIVVNVILGNTDDHARNHAAFWDGTTLELTPAYDICPQPRTTGETYLAIAYGLNGERRARLSTCKDAAAIYGLTGSKAASVIDECVTVIRDGYDDACAEIGVSDAARDLLLGRAIVNPSIFYTD</sequence>
<dbReference type="InterPro" id="IPR012893">
    <property type="entry name" value="HipA-like_C"/>
</dbReference>
<dbReference type="PANTHER" id="PTHR37419:SF8">
    <property type="entry name" value="TOXIN YJJJ"/>
    <property type="match status" value="1"/>
</dbReference>
<dbReference type="AlphaFoldDB" id="A0A6J6N6A0"/>
<evidence type="ECO:0000259" key="3">
    <source>
        <dbReference type="Pfam" id="PF07804"/>
    </source>
</evidence>
<reference evidence="4" key="1">
    <citation type="submission" date="2020-05" db="EMBL/GenBank/DDBJ databases">
        <authorList>
            <person name="Chiriac C."/>
            <person name="Salcher M."/>
            <person name="Ghai R."/>
            <person name="Kavagutti S V."/>
        </authorList>
    </citation>
    <scope>NUCLEOTIDE SEQUENCE</scope>
</reference>
<accession>A0A6J6N6A0</accession>
<protein>
    <submittedName>
        <fullName evidence="4">Unannotated protein</fullName>
    </submittedName>
</protein>
<evidence type="ECO:0000313" key="4">
    <source>
        <dbReference type="EMBL" id="CAB4680113.1"/>
    </source>
</evidence>
<dbReference type="GO" id="GO:0005829">
    <property type="term" value="C:cytosol"/>
    <property type="evidence" value="ECO:0007669"/>
    <property type="project" value="TreeGrafter"/>
</dbReference>
<evidence type="ECO:0000256" key="2">
    <source>
        <dbReference type="ARBA" id="ARBA00022777"/>
    </source>
</evidence>
<dbReference type="EMBL" id="CAEZXM010000014">
    <property type="protein sequence ID" value="CAB4680113.1"/>
    <property type="molecule type" value="Genomic_DNA"/>
</dbReference>